<dbReference type="CDD" id="cd01392">
    <property type="entry name" value="HTH_LacI"/>
    <property type="match status" value="1"/>
</dbReference>
<dbReference type="RefSeq" id="WP_249591596.1">
    <property type="nucleotide sequence ID" value="NZ_BAAAQL010000018.1"/>
</dbReference>
<dbReference type="Proteomes" id="UP000829992">
    <property type="component" value="Chromosome"/>
</dbReference>
<dbReference type="PANTHER" id="PTHR30146:SF153">
    <property type="entry name" value="LACTOSE OPERON REPRESSOR"/>
    <property type="match status" value="1"/>
</dbReference>
<evidence type="ECO:0000256" key="4">
    <source>
        <dbReference type="SAM" id="MobiDB-lite"/>
    </source>
</evidence>
<dbReference type="PROSITE" id="PS50932">
    <property type="entry name" value="HTH_LACI_2"/>
    <property type="match status" value="1"/>
</dbReference>
<accession>A0ABY4Q3H6</accession>
<evidence type="ECO:0000256" key="3">
    <source>
        <dbReference type="ARBA" id="ARBA00023163"/>
    </source>
</evidence>
<dbReference type="InterPro" id="IPR000843">
    <property type="entry name" value="HTH_LacI"/>
</dbReference>
<evidence type="ECO:0000313" key="7">
    <source>
        <dbReference type="Proteomes" id="UP000829992"/>
    </source>
</evidence>
<keyword evidence="7" id="KW-1185">Reference proteome</keyword>
<keyword evidence="2" id="KW-0238">DNA-binding</keyword>
<dbReference type="InterPro" id="IPR010982">
    <property type="entry name" value="Lambda_DNA-bd_dom_sf"/>
</dbReference>
<evidence type="ECO:0000313" key="6">
    <source>
        <dbReference type="EMBL" id="UQT60262.1"/>
    </source>
</evidence>
<keyword evidence="3" id="KW-0804">Transcription</keyword>
<organism evidence="6 7">
    <name type="scientific">Streptomyces durmitorensis</name>
    <dbReference type="NCBI Taxonomy" id="319947"/>
    <lineage>
        <taxon>Bacteria</taxon>
        <taxon>Bacillati</taxon>
        <taxon>Actinomycetota</taxon>
        <taxon>Actinomycetes</taxon>
        <taxon>Kitasatosporales</taxon>
        <taxon>Streptomycetaceae</taxon>
        <taxon>Streptomyces</taxon>
    </lineage>
</organism>
<reference evidence="6 7" key="1">
    <citation type="submission" date="2022-05" db="EMBL/GenBank/DDBJ databases">
        <authorList>
            <person name="Zhou X."/>
            <person name="Li K."/>
            <person name="Man Y."/>
        </authorList>
    </citation>
    <scope>NUCLEOTIDE SEQUENCE [LARGE SCALE GENOMIC DNA]</scope>
    <source>
        <strain evidence="6 7">MS405</strain>
    </source>
</reference>
<dbReference type="SUPFAM" id="SSF53822">
    <property type="entry name" value="Periplasmic binding protein-like I"/>
    <property type="match status" value="1"/>
</dbReference>
<feature type="compositionally biased region" description="Basic and acidic residues" evidence="4">
    <location>
        <begin position="329"/>
        <end position="341"/>
    </location>
</feature>
<evidence type="ECO:0000256" key="1">
    <source>
        <dbReference type="ARBA" id="ARBA00023015"/>
    </source>
</evidence>
<dbReference type="EMBL" id="CP097289">
    <property type="protein sequence ID" value="UQT60262.1"/>
    <property type="molecule type" value="Genomic_DNA"/>
</dbReference>
<keyword evidence="1" id="KW-0805">Transcription regulation</keyword>
<dbReference type="PANTHER" id="PTHR30146">
    <property type="entry name" value="LACI-RELATED TRANSCRIPTIONAL REPRESSOR"/>
    <property type="match status" value="1"/>
</dbReference>
<protein>
    <submittedName>
        <fullName evidence="6">LacI family transcriptional regulator</fullName>
    </submittedName>
</protein>
<dbReference type="InterPro" id="IPR028082">
    <property type="entry name" value="Peripla_BP_I"/>
</dbReference>
<dbReference type="CDD" id="cd06267">
    <property type="entry name" value="PBP1_LacI_sugar_binding-like"/>
    <property type="match status" value="1"/>
</dbReference>
<dbReference type="SUPFAM" id="SSF47413">
    <property type="entry name" value="lambda repressor-like DNA-binding domains"/>
    <property type="match status" value="1"/>
</dbReference>
<evidence type="ECO:0000259" key="5">
    <source>
        <dbReference type="PROSITE" id="PS50932"/>
    </source>
</evidence>
<dbReference type="Pfam" id="PF13377">
    <property type="entry name" value="Peripla_BP_3"/>
    <property type="match status" value="1"/>
</dbReference>
<name>A0ABY4Q3H6_9ACTN</name>
<evidence type="ECO:0000256" key="2">
    <source>
        <dbReference type="ARBA" id="ARBA00023125"/>
    </source>
</evidence>
<proteinExistence type="predicted"/>
<feature type="region of interest" description="Disordered" evidence="4">
    <location>
        <begin position="315"/>
        <end position="341"/>
    </location>
</feature>
<dbReference type="InterPro" id="IPR046335">
    <property type="entry name" value="LacI/GalR-like_sensor"/>
</dbReference>
<dbReference type="Gene3D" id="3.40.50.2300">
    <property type="match status" value="2"/>
</dbReference>
<dbReference type="SMART" id="SM00354">
    <property type="entry name" value="HTH_LACI"/>
    <property type="match status" value="1"/>
</dbReference>
<dbReference type="Pfam" id="PF00356">
    <property type="entry name" value="LacI"/>
    <property type="match status" value="1"/>
</dbReference>
<gene>
    <name evidence="6" type="ORF">M4V62_37260</name>
</gene>
<dbReference type="Gene3D" id="1.10.260.40">
    <property type="entry name" value="lambda repressor-like DNA-binding domains"/>
    <property type="match status" value="1"/>
</dbReference>
<sequence length="341" mass="35795">MTSLVDVARAAGVAVATASRVLSGSDHPVSAKTRAKVVAAAEKLDYSPSALARAMVSPNSRLMGVLVSDIVNPYFSVIARGVDDVATRAGYVTMLSNVDRSTATEISRLQAMRDYRAAGVIFAGSGYVDDPHRPGLLKAVRQAREQGILAVSLADRDLGCPTITVDHHAAAHDITDHLVALGHRRITFIEGPSGMTVTRQRREGFLARMRDAGLGGGARCVPGGFDYEAGHTATLRLIARRPLPDAVLAANDEVAVGALGALRQAGIDVPGEISVAGINDLRVAQHVGLTTVSLPLYEMGSLAARHIIESAPGAATDGAATTTLSHRLVPRETTARRPPER</sequence>
<feature type="domain" description="HTH lacI-type" evidence="5">
    <location>
        <begin position="2"/>
        <end position="57"/>
    </location>
</feature>